<dbReference type="AlphaFoldDB" id="A0AAU9J0W7"/>
<evidence type="ECO:0000256" key="3">
    <source>
        <dbReference type="ARBA" id="ARBA00022840"/>
    </source>
</evidence>
<dbReference type="EMBL" id="CAJZBQ010000022">
    <property type="protein sequence ID" value="CAG9319380.1"/>
    <property type="molecule type" value="Genomic_DNA"/>
</dbReference>
<dbReference type="Pfam" id="PF00005">
    <property type="entry name" value="ABC_tran"/>
    <property type="match status" value="1"/>
</dbReference>
<organism evidence="5 6">
    <name type="scientific">Blepharisma stoltei</name>
    <dbReference type="NCBI Taxonomy" id="1481888"/>
    <lineage>
        <taxon>Eukaryota</taxon>
        <taxon>Sar</taxon>
        <taxon>Alveolata</taxon>
        <taxon>Ciliophora</taxon>
        <taxon>Postciliodesmatophora</taxon>
        <taxon>Heterotrichea</taxon>
        <taxon>Heterotrichida</taxon>
        <taxon>Blepharismidae</taxon>
        <taxon>Blepharisma</taxon>
    </lineage>
</organism>
<dbReference type="GO" id="GO:0022857">
    <property type="term" value="F:transmembrane transporter activity"/>
    <property type="evidence" value="ECO:0007669"/>
    <property type="project" value="TreeGrafter"/>
</dbReference>
<dbReference type="Proteomes" id="UP001162131">
    <property type="component" value="Unassembled WGS sequence"/>
</dbReference>
<accession>A0AAU9J0W7</accession>
<dbReference type="PROSITE" id="PS00211">
    <property type="entry name" value="ABC_TRANSPORTER_1"/>
    <property type="match status" value="1"/>
</dbReference>
<evidence type="ECO:0000259" key="4">
    <source>
        <dbReference type="PROSITE" id="PS50893"/>
    </source>
</evidence>
<evidence type="ECO:0000256" key="1">
    <source>
        <dbReference type="ARBA" id="ARBA00022448"/>
    </source>
</evidence>
<dbReference type="CDD" id="cd03255">
    <property type="entry name" value="ABC_MJ0796_LolCDE_FtsE"/>
    <property type="match status" value="1"/>
</dbReference>
<gene>
    <name evidence="5" type="ORF">BSTOLATCC_MIC23588</name>
</gene>
<dbReference type="GO" id="GO:0005524">
    <property type="term" value="F:ATP binding"/>
    <property type="evidence" value="ECO:0007669"/>
    <property type="project" value="UniProtKB-KW"/>
</dbReference>
<dbReference type="Gene3D" id="3.40.50.300">
    <property type="entry name" value="P-loop containing nucleotide triphosphate hydrolases"/>
    <property type="match status" value="1"/>
</dbReference>
<evidence type="ECO:0000256" key="2">
    <source>
        <dbReference type="ARBA" id="ARBA00022741"/>
    </source>
</evidence>
<dbReference type="GO" id="GO:0005886">
    <property type="term" value="C:plasma membrane"/>
    <property type="evidence" value="ECO:0007669"/>
    <property type="project" value="TreeGrafter"/>
</dbReference>
<dbReference type="InterPro" id="IPR017871">
    <property type="entry name" value="ABC_transporter-like_CS"/>
</dbReference>
<dbReference type="GO" id="GO:0016887">
    <property type="term" value="F:ATP hydrolysis activity"/>
    <property type="evidence" value="ECO:0007669"/>
    <property type="project" value="InterPro"/>
</dbReference>
<proteinExistence type="predicted"/>
<dbReference type="PROSITE" id="PS50893">
    <property type="entry name" value="ABC_TRANSPORTER_2"/>
    <property type="match status" value="1"/>
</dbReference>
<dbReference type="InterPro" id="IPR003439">
    <property type="entry name" value="ABC_transporter-like_ATP-bd"/>
</dbReference>
<evidence type="ECO:0000313" key="5">
    <source>
        <dbReference type="EMBL" id="CAG9319380.1"/>
    </source>
</evidence>
<dbReference type="FunFam" id="3.40.50.300:FF:000032">
    <property type="entry name" value="Export ABC transporter ATP-binding protein"/>
    <property type="match status" value="1"/>
</dbReference>
<feature type="domain" description="ABC transporter" evidence="4">
    <location>
        <begin position="45"/>
        <end position="299"/>
    </location>
</feature>
<keyword evidence="3" id="KW-0067">ATP-binding</keyword>
<dbReference type="InterPro" id="IPR003593">
    <property type="entry name" value="AAA+_ATPase"/>
</dbReference>
<comment type="caution">
    <text evidence="5">The sequence shown here is derived from an EMBL/GenBank/DDBJ whole genome shotgun (WGS) entry which is preliminary data.</text>
</comment>
<protein>
    <recommendedName>
        <fullName evidence="4">ABC transporter domain-containing protein</fullName>
    </recommendedName>
</protein>
<name>A0AAU9J0W7_9CILI</name>
<dbReference type="PANTHER" id="PTHR24220:SF86">
    <property type="entry name" value="ABC TRANSPORTER ABCH.1"/>
    <property type="match status" value="1"/>
</dbReference>
<dbReference type="InterPro" id="IPR017911">
    <property type="entry name" value="MacB-like_ATP-bd"/>
</dbReference>
<dbReference type="SMART" id="SM00382">
    <property type="entry name" value="AAA"/>
    <property type="match status" value="1"/>
</dbReference>
<dbReference type="SUPFAM" id="SSF52540">
    <property type="entry name" value="P-loop containing nucleoside triphosphate hydrolases"/>
    <property type="match status" value="1"/>
</dbReference>
<evidence type="ECO:0000313" key="6">
    <source>
        <dbReference type="Proteomes" id="UP001162131"/>
    </source>
</evidence>
<keyword evidence="1" id="KW-0813">Transport</keyword>
<sequence>MSSVREIEISEAICGKTSLYSFPSQSATNANTMKLPQCSLSEPILRIRNLSKIYKMPGREESVIALKSINLVESTEFGPIREGEFIIIRGPSGGGKTTLLNMIGTIDTPTEGEIELFGTFISKNSSDSYLSKLRLEHIGFVFQSFNLLATMTAFENVALPMNLLGKLNKKEIRLKVRSLLTKVGLQDRMDHLPSELSGGEQQRVAIARALANSPELLLLDEPTGDLDSRSTVDVMNLLLDINMGKTGERPTTCIMVTHNPELECYADRILYVKDGEFQFQAYNSEKTPLVYEDYVAFLDVNP</sequence>
<keyword evidence="2" id="KW-0547">Nucleotide-binding</keyword>
<reference evidence="5" key="1">
    <citation type="submission" date="2021-09" db="EMBL/GenBank/DDBJ databases">
        <authorList>
            <consortium name="AG Swart"/>
            <person name="Singh M."/>
            <person name="Singh A."/>
            <person name="Seah K."/>
            <person name="Emmerich C."/>
        </authorList>
    </citation>
    <scope>NUCLEOTIDE SEQUENCE</scope>
    <source>
        <strain evidence="5">ATCC30299</strain>
    </source>
</reference>
<dbReference type="InterPro" id="IPR027417">
    <property type="entry name" value="P-loop_NTPase"/>
</dbReference>
<dbReference type="PANTHER" id="PTHR24220">
    <property type="entry name" value="IMPORT ATP-BINDING PROTEIN"/>
    <property type="match status" value="1"/>
</dbReference>
<keyword evidence="6" id="KW-1185">Reference proteome</keyword>
<dbReference type="GO" id="GO:0098796">
    <property type="term" value="C:membrane protein complex"/>
    <property type="evidence" value="ECO:0007669"/>
    <property type="project" value="UniProtKB-ARBA"/>
</dbReference>
<dbReference type="InterPro" id="IPR015854">
    <property type="entry name" value="ABC_transpr_LolD-like"/>
</dbReference>